<dbReference type="SUPFAM" id="SSF141868">
    <property type="entry name" value="EAL domain-like"/>
    <property type="match status" value="1"/>
</dbReference>
<dbReference type="CDD" id="cd01948">
    <property type="entry name" value="EAL"/>
    <property type="match status" value="1"/>
</dbReference>
<dbReference type="PROSITE" id="PS50883">
    <property type="entry name" value="EAL"/>
    <property type="match status" value="1"/>
</dbReference>
<proteinExistence type="predicted"/>
<dbReference type="InterPro" id="IPR050706">
    <property type="entry name" value="Cyclic-di-GMP_PDE-like"/>
</dbReference>
<dbReference type="GO" id="GO:0071111">
    <property type="term" value="F:cyclic-guanylate-specific phosphodiesterase activity"/>
    <property type="evidence" value="ECO:0007669"/>
    <property type="project" value="UniProtKB-EC"/>
</dbReference>
<dbReference type="PANTHER" id="PTHR33121:SF78">
    <property type="entry name" value="CYCLIC DI-GMP PHOSPHODIESTERASE PDEH"/>
    <property type="match status" value="1"/>
</dbReference>
<protein>
    <submittedName>
        <fullName evidence="2">Cyclic-guanylate-specific phosphodiesterase</fullName>
        <ecNumber evidence="2">3.1.4.52</ecNumber>
    </submittedName>
</protein>
<dbReference type="SMART" id="SM00052">
    <property type="entry name" value="EAL"/>
    <property type="match status" value="1"/>
</dbReference>
<sequence>MVDIIVKQNCNNSLMTYLRQKNTDTTLIDYWRSYHRKYMFQPIFDISQKLFGIELLTSVSSIKQPSKKISPEIYFSKINISDRVTIFSEQLHLLFEFSGYFTDKKLLASVNIDSQTLLQIQTNNSIKKLINIMPWLRLELVEHNNTITSTALHNLSEMNLLWLDDFGCGMANFSSLIQMKYDSIKIARELFILLLNHNNGQKMLHELIVVLNSYCNYIIVEGVETKQEWDIVRRSGAHAAQGYYLSKPQNFDKINTLFSN</sequence>
<dbReference type="AlphaFoldDB" id="A0AAU6TY66"/>
<accession>A0AAU6TY66</accession>
<dbReference type="Gene3D" id="3.20.20.450">
    <property type="entry name" value="EAL domain"/>
    <property type="match status" value="1"/>
</dbReference>
<keyword evidence="2" id="KW-0378">Hydrolase</keyword>
<dbReference type="EMBL" id="CP095362">
    <property type="protein sequence ID" value="XAG66597.1"/>
    <property type="molecule type" value="Genomic_DNA"/>
</dbReference>
<dbReference type="NCBIfam" id="NF008617">
    <property type="entry name" value="PRK11596.1"/>
    <property type="match status" value="1"/>
</dbReference>
<dbReference type="PANTHER" id="PTHR33121">
    <property type="entry name" value="CYCLIC DI-GMP PHOSPHODIESTERASE PDEF"/>
    <property type="match status" value="1"/>
</dbReference>
<name>A0AAU6TY66_UNCXX</name>
<dbReference type="InterPro" id="IPR001633">
    <property type="entry name" value="EAL_dom"/>
</dbReference>
<dbReference type="Pfam" id="PF00563">
    <property type="entry name" value="EAL"/>
    <property type="match status" value="1"/>
</dbReference>
<gene>
    <name evidence="2" type="primary">pdeH</name>
    <name evidence="2" type="ORF">MRM81_06075</name>
</gene>
<feature type="domain" description="EAL" evidence="1">
    <location>
        <begin position="20"/>
        <end position="260"/>
    </location>
</feature>
<dbReference type="EC" id="3.1.4.52" evidence="2"/>
<evidence type="ECO:0000313" key="2">
    <source>
        <dbReference type="EMBL" id="XAG66597.1"/>
    </source>
</evidence>
<evidence type="ECO:0000259" key="1">
    <source>
        <dbReference type="PROSITE" id="PS50883"/>
    </source>
</evidence>
<organism evidence="2">
    <name type="scientific">bacterium 19GA11TI05</name>
    <dbReference type="NCBI Taxonomy" id="2920688"/>
    <lineage>
        <taxon>Bacteria</taxon>
    </lineage>
</organism>
<dbReference type="InterPro" id="IPR035919">
    <property type="entry name" value="EAL_sf"/>
</dbReference>
<reference evidence="2" key="1">
    <citation type="submission" date="2022-03" db="EMBL/GenBank/DDBJ databases">
        <title>Sea Food Isolates.</title>
        <authorList>
            <person name="Li c."/>
        </authorList>
    </citation>
    <scope>NUCLEOTIDE SEQUENCE</scope>
    <source>
        <strain evidence="2">19GA11TI05</strain>
    </source>
</reference>